<dbReference type="GO" id="GO:0001682">
    <property type="term" value="P:tRNA 5'-leader removal"/>
    <property type="evidence" value="ECO:0007669"/>
    <property type="project" value="UniProtKB-UniRule"/>
</dbReference>
<dbReference type="InterPro" id="IPR000100">
    <property type="entry name" value="RNase_P"/>
</dbReference>
<dbReference type="InterPro" id="IPR020568">
    <property type="entry name" value="Ribosomal_Su5_D2-typ_SF"/>
</dbReference>
<protein>
    <recommendedName>
        <fullName evidence="7 8">Ribonuclease P protein component</fullName>
        <shortName evidence="7">RNase P protein</shortName>
        <shortName evidence="7">RNaseP protein</shortName>
        <ecNumber evidence="7 8">3.1.26.5</ecNumber>
    </recommendedName>
    <alternativeName>
        <fullName evidence="7">Protein C5</fullName>
    </alternativeName>
</protein>
<sequence>MYTSVNKKDSFGKKERIKSKKVISALFDRTSANNHSFLIYPYKVIYLTEKTETELASHFPQVLISVSKRKFKNATDRNTIKRRTKEAYRLNKIYFPQVMSLALVYVANEILDYLVLEKAMKSVLGRLEKETR</sequence>
<dbReference type="EMBL" id="RJUF01000175">
    <property type="protein sequence ID" value="MCP9764705.1"/>
    <property type="molecule type" value="Genomic_DNA"/>
</dbReference>
<comment type="function">
    <text evidence="1 7">RNaseP catalyzes the removal of the 5'-leader sequence from pre-tRNA to produce the mature 5'-terminus. It can also cleave other RNA substrates such as 4.5S RNA. The protein component plays an auxiliary but essential role in vivo by binding to the 5'-leader sequence and broadening the substrate specificity of the ribozyme.</text>
</comment>
<accession>A0AAE3H5R7</accession>
<dbReference type="GO" id="GO:0000049">
    <property type="term" value="F:tRNA binding"/>
    <property type="evidence" value="ECO:0007669"/>
    <property type="project" value="UniProtKB-UniRule"/>
</dbReference>
<dbReference type="EC" id="3.1.26.5" evidence="7 8"/>
<keyword evidence="4 7" id="KW-0255">Endonuclease</keyword>
<keyword evidence="6 7" id="KW-0694">RNA-binding</keyword>
<name>A0AAE3H5R7_9BACT</name>
<reference evidence="9 10" key="1">
    <citation type="submission" date="2018-11" db="EMBL/GenBank/DDBJ databases">
        <title>Novel bacteria species description.</title>
        <authorList>
            <person name="Han J.-H."/>
        </authorList>
    </citation>
    <scope>NUCLEOTIDE SEQUENCE [LARGE SCALE GENOMIC DNA]</scope>
    <source>
        <strain evidence="9 10">KCTC23259</strain>
    </source>
</reference>
<comment type="subunit">
    <text evidence="7">Consists of a catalytic RNA component (M1 or rnpB) and a protein subunit.</text>
</comment>
<comment type="caution">
    <text evidence="9">The sequence shown here is derived from an EMBL/GenBank/DDBJ whole genome shotgun (WGS) entry which is preliminary data.</text>
</comment>
<keyword evidence="5 7" id="KW-0378">Hydrolase</keyword>
<evidence type="ECO:0000256" key="1">
    <source>
        <dbReference type="ARBA" id="ARBA00002663"/>
    </source>
</evidence>
<dbReference type="InterPro" id="IPR020539">
    <property type="entry name" value="RNase_P_CS"/>
</dbReference>
<gene>
    <name evidence="7 9" type="primary">rnpA</name>
    <name evidence="9" type="ORF">EGI31_17335</name>
</gene>
<dbReference type="HAMAP" id="MF_00227">
    <property type="entry name" value="RNase_P"/>
    <property type="match status" value="1"/>
</dbReference>
<evidence type="ECO:0000256" key="4">
    <source>
        <dbReference type="ARBA" id="ARBA00022759"/>
    </source>
</evidence>
<dbReference type="InterPro" id="IPR014721">
    <property type="entry name" value="Ribsml_uS5_D2-typ_fold_subgr"/>
</dbReference>
<evidence type="ECO:0000313" key="9">
    <source>
        <dbReference type="EMBL" id="MCP9764705.1"/>
    </source>
</evidence>
<keyword evidence="3 7" id="KW-0540">Nuclease</keyword>
<evidence type="ECO:0000256" key="2">
    <source>
        <dbReference type="ARBA" id="ARBA00022694"/>
    </source>
</evidence>
<organism evidence="9 10">
    <name type="scientific">Lacihabitans soyangensis</name>
    <dbReference type="NCBI Taxonomy" id="869394"/>
    <lineage>
        <taxon>Bacteria</taxon>
        <taxon>Pseudomonadati</taxon>
        <taxon>Bacteroidota</taxon>
        <taxon>Cytophagia</taxon>
        <taxon>Cytophagales</taxon>
        <taxon>Leadbetterellaceae</taxon>
        <taxon>Lacihabitans</taxon>
    </lineage>
</organism>
<proteinExistence type="inferred from homology"/>
<dbReference type="NCBIfam" id="TIGR00188">
    <property type="entry name" value="rnpA"/>
    <property type="match status" value="1"/>
</dbReference>
<evidence type="ECO:0000256" key="6">
    <source>
        <dbReference type="ARBA" id="ARBA00022884"/>
    </source>
</evidence>
<evidence type="ECO:0000256" key="5">
    <source>
        <dbReference type="ARBA" id="ARBA00022801"/>
    </source>
</evidence>
<dbReference type="PROSITE" id="PS00648">
    <property type="entry name" value="RIBONUCLEASE_P"/>
    <property type="match status" value="1"/>
</dbReference>
<keyword evidence="10" id="KW-1185">Reference proteome</keyword>
<evidence type="ECO:0000313" key="10">
    <source>
        <dbReference type="Proteomes" id="UP001204144"/>
    </source>
</evidence>
<comment type="similarity">
    <text evidence="7">Belongs to the RnpA family.</text>
</comment>
<dbReference type="Gene3D" id="3.30.230.10">
    <property type="match status" value="1"/>
</dbReference>
<dbReference type="Proteomes" id="UP001204144">
    <property type="component" value="Unassembled WGS sequence"/>
</dbReference>
<evidence type="ECO:0000256" key="3">
    <source>
        <dbReference type="ARBA" id="ARBA00022722"/>
    </source>
</evidence>
<evidence type="ECO:0000256" key="7">
    <source>
        <dbReference type="HAMAP-Rule" id="MF_00227"/>
    </source>
</evidence>
<dbReference type="SUPFAM" id="SSF54211">
    <property type="entry name" value="Ribosomal protein S5 domain 2-like"/>
    <property type="match status" value="1"/>
</dbReference>
<dbReference type="Pfam" id="PF00825">
    <property type="entry name" value="Ribonuclease_P"/>
    <property type="match status" value="1"/>
</dbReference>
<comment type="catalytic activity">
    <reaction evidence="7">
        <text>Endonucleolytic cleavage of RNA, removing 5'-extranucleotides from tRNA precursor.</text>
        <dbReference type="EC" id="3.1.26.5"/>
    </reaction>
</comment>
<keyword evidence="2 7" id="KW-0819">tRNA processing</keyword>
<dbReference type="GO" id="GO:0004526">
    <property type="term" value="F:ribonuclease P activity"/>
    <property type="evidence" value="ECO:0007669"/>
    <property type="project" value="UniProtKB-UniRule"/>
</dbReference>
<evidence type="ECO:0000256" key="8">
    <source>
        <dbReference type="NCBIfam" id="TIGR00188"/>
    </source>
</evidence>
<dbReference type="AlphaFoldDB" id="A0AAE3H5R7"/>